<evidence type="ECO:0000259" key="2">
    <source>
        <dbReference type="PROSITE" id="PS50011"/>
    </source>
</evidence>
<dbReference type="InterPro" id="IPR011009">
    <property type="entry name" value="Kinase-like_dom_sf"/>
</dbReference>
<name>A0AB74CI71_ASPFL</name>
<dbReference type="InterPro" id="IPR017441">
    <property type="entry name" value="Protein_kinase_ATP_BS"/>
</dbReference>
<dbReference type="AlphaFoldDB" id="A0AB74CI71"/>
<accession>A0AB74CI71</accession>
<keyword evidence="1" id="KW-0067">ATP-binding</keyword>
<dbReference type="GO" id="GO:0005524">
    <property type="term" value="F:ATP binding"/>
    <property type="evidence" value="ECO:0007669"/>
    <property type="project" value="UniProtKB-UniRule"/>
</dbReference>
<dbReference type="EMBL" id="QQZZ01000038">
    <property type="protein sequence ID" value="RMZ45851.1"/>
    <property type="molecule type" value="Genomic_DNA"/>
</dbReference>
<dbReference type="PROSITE" id="PS50011">
    <property type="entry name" value="PROTEIN_KINASE_DOM"/>
    <property type="match status" value="1"/>
</dbReference>
<organism evidence="3 4">
    <name type="scientific">Aspergillus flavus</name>
    <dbReference type="NCBI Taxonomy" id="5059"/>
    <lineage>
        <taxon>Eukaryota</taxon>
        <taxon>Fungi</taxon>
        <taxon>Dikarya</taxon>
        <taxon>Ascomycota</taxon>
        <taxon>Pezizomycotina</taxon>
        <taxon>Eurotiomycetes</taxon>
        <taxon>Eurotiomycetidae</taxon>
        <taxon>Eurotiales</taxon>
        <taxon>Aspergillaceae</taxon>
        <taxon>Aspergillus</taxon>
        <taxon>Aspergillus subgen. Circumdati</taxon>
    </lineage>
</organism>
<sequence>MTLSLDFNTLNDIPKSSLSYVEGFEFSVLEFFPPEPQIKTFMLSPDEALQGRSTDVLRRCLAKKPLSGRLGSRVLHLKIRKAIRVGDGKTSQIVLVDVVSGQGFTTPLVAKLYDPLYYDHSLDDVDPSFTSISNTPRKLLLTGTYIAVERNMFLVTLILLQYIAGDSMDTLQPHYFTQPLRKAIMEQIADVESRLYENNLWRRDTSPRNIIIQRLGFDSSNLHITFIDFKHASLGRSPNPKNNDEESRFFPGIYISPILRWYKTRGREPVYNFET</sequence>
<proteinExistence type="predicted"/>
<comment type="caution">
    <text evidence="3">The sequence shown here is derived from an EMBL/GenBank/DDBJ whole genome shotgun (WGS) entry which is preliminary data.</text>
</comment>
<dbReference type="SUPFAM" id="SSF56112">
    <property type="entry name" value="Protein kinase-like (PK-like)"/>
    <property type="match status" value="1"/>
</dbReference>
<gene>
    <name evidence="3" type="ORF">CA14_005514</name>
</gene>
<evidence type="ECO:0000256" key="1">
    <source>
        <dbReference type="PROSITE-ProRule" id="PRU10141"/>
    </source>
</evidence>
<reference evidence="3 4" key="1">
    <citation type="submission" date="2018-07" db="EMBL/GenBank/DDBJ databases">
        <title>Identification of spontaneous genetic mutation associated with occurrence of a yellow conidial color mutant of Aspergillus flavus.</title>
        <authorList>
            <person name="Chang P.-K."/>
            <person name="Mack B.M."/>
            <person name="Scharfenstein L."/>
            <person name="Gilbert M.K."/>
        </authorList>
    </citation>
    <scope>NUCLEOTIDE SEQUENCE [LARGE SCALE GENOMIC DNA]</scope>
    <source>
        <strain evidence="3 4">CA14</strain>
    </source>
</reference>
<evidence type="ECO:0000313" key="3">
    <source>
        <dbReference type="EMBL" id="RMZ45851.1"/>
    </source>
</evidence>
<protein>
    <recommendedName>
        <fullName evidence="2">Protein kinase domain-containing protein</fullName>
    </recommendedName>
</protein>
<dbReference type="InterPro" id="IPR000719">
    <property type="entry name" value="Prot_kinase_dom"/>
</dbReference>
<dbReference type="Proteomes" id="UP000275480">
    <property type="component" value="Unassembled WGS sequence"/>
</dbReference>
<feature type="binding site" evidence="1">
    <location>
        <position position="111"/>
    </location>
    <ligand>
        <name>ATP</name>
        <dbReference type="ChEBI" id="CHEBI:30616"/>
    </ligand>
</feature>
<feature type="domain" description="Protein kinase" evidence="2">
    <location>
        <begin position="79"/>
        <end position="275"/>
    </location>
</feature>
<dbReference type="GO" id="GO:0004672">
    <property type="term" value="F:protein kinase activity"/>
    <property type="evidence" value="ECO:0007669"/>
    <property type="project" value="InterPro"/>
</dbReference>
<dbReference type="PROSITE" id="PS00107">
    <property type="entry name" value="PROTEIN_KINASE_ATP"/>
    <property type="match status" value="1"/>
</dbReference>
<keyword evidence="1" id="KW-0547">Nucleotide-binding</keyword>
<evidence type="ECO:0000313" key="4">
    <source>
        <dbReference type="Proteomes" id="UP000275480"/>
    </source>
</evidence>